<dbReference type="SUPFAM" id="SSF48452">
    <property type="entry name" value="TPR-like"/>
    <property type="match status" value="2"/>
</dbReference>
<protein>
    <recommendedName>
        <fullName evidence="5">Kinesin light chain</fullName>
    </recommendedName>
</protein>
<comment type="caution">
    <text evidence="3">The sequence shown here is derived from an EMBL/GenBank/DDBJ whole genome shotgun (WGS) entry which is preliminary data.</text>
</comment>
<keyword evidence="4" id="KW-1185">Reference proteome</keyword>
<feature type="compositionally biased region" description="Polar residues" evidence="2">
    <location>
        <begin position="120"/>
        <end position="135"/>
    </location>
</feature>
<dbReference type="Pfam" id="PF13424">
    <property type="entry name" value="TPR_12"/>
    <property type="match status" value="1"/>
</dbReference>
<feature type="region of interest" description="Disordered" evidence="2">
    <location>
        <begin position="120"/>
        <end position="150"/>
    </location>
</feature>
<dbReference type="SMART" id="SM00028">
    <property type="entry name" value="TPR"/>
    <property type="match status" value="4"/>
</dbReference>
<proteinExistence type="predicted"/>
<gene>
    <name evidence="3" type="ORF">JX265_007909</name>
</gene>
<feature type="repeat" description="TPR" evidence="1">
    <location>
        <begin position="385"/>
        <end position="418"/>
    </location>
</feature>
<dbReference type="Pfam" id="PF13374">
    <property type="entry name" value="TPR_10"/>
    <property type="match status" value="3"/>
</dbReference>
<dbReference type="InterPro" id="IPR011990">
    <property type="entry name" value="TPR-like_helical_dom_sf"/>
</dbReference>
<name>A0A9Q0AMX3_9PEZI</name>
<dbReference type="InterPro" id="IPR019734">
    <property type="entry name" value="TPR_rpt"/>
</dbReference>
<dbReference type="PANTHER" id="PTHR46082:SF11">
    <property type="entry name" value="AAA+ ATPASE DOMAIN-CONTAINING PROTEIN-RELATED"/>
    <property type="match status" value="1"/>
</dbReference>
<evidence type="ECO:0008006" key="5">
    <source>
        <dbReference type="Google" id="ProtNLM"/>
    </source>
</evidence>
<evidence type="ECO:0000256" key="2">
    <source>
        <dbReference type="SAM" id="MobiDB-lite"/>
    </source>
</evidence>
<dbReference type="PROSITE" id="PS50005">
    <property type="entry name" value="TPR"/>
    <property type="match status" value="1"/>
</dbReference>
<accession>A0A9Q0AMX3</accession>
<sequence>MRQGPDDLTKLLTELEWLPLAISQAATYIGTTKLSTAEYLEKLRGKKRRRGVLQRPQHDRYRRSQASNSVLDTWSISIGYIRQHSEMAYRILTALAYIDNQNISHEIIVQAAQVDRQYKSADQNSGDLNPVTVSHGSGRDDTGESDSDDGEEEVIAARTWLVSFSFLTFRNWGRASQGRAGCIYDMHKLVHEAIANHVHFHHDKRSNEARSAKTAFEIIDDLFPKVVERSTWSLCERYLRHAQRTEEWARVHNGEEPVSSLLSRVSDYLSARGRWKERELVDLKIVNLRERVFGSKHISTLSSRARLAVTYHEQGRYSEAESIKTEVLQLRRGVLGENHKDTIWSLAELAATYHRQQKYDKAEKIKTKVLQLRQQILGKKHEDTIRSMASLASIYHAQKRYSEAKKIYDEVLQLQRDVLGPKHPNTIESMASLASTYYALGMFEEDEEISFQVLRLRKEVLGDKHPDTIQSMESLATTYYKRKRYEEARELDIQVLHLRGELLGKNHPATIQSEKSLAESYKFMVIGEQRILEAVSCPCSECEGGAVAEQ</sequence>
<dbReference type="Proteomes" id="UP000829685">
    <property type="component" value="Unassembled WGS sequence"/>
</dbReference>
<dbReference type="Gene3D" id="1.25.40.10">
    <property type="entry name" value="Tetratricopeptide repeat domain"/>
    <property type="match status" value="2"/>
</dbReference>
<dbReference type="PANTHER" id="PTHR46082">
    <property type="entry name" value="ATP/GTP-BINDING PROTEIN-RELATED"/>
    <property type="match status" value="1"/>
</dbReference>
<dbReference type="InterPro" id="IPR053137">
    <property type="entry name" value="NLR-like"/>
</dbReference>
<organism evidence="3 4">
    <name type="scientific">Neoarthrinium moseri</name>
    <dbReference type="NCBI Taxonomy" id="1658444"/>
    <lineage>
        <taxon>Eukaryota</taxon>
        <taxon>Fungi</taxon>
        <taxon>Dikarya</taxon>
        <taxon>Ascomycota</taxon>
        <taxon>Pezizomycotina</taxon>
        <taxon>Sordariomycetes</taxon>
        <taxon>Xylariomycetidae</taxon>
        <taxon>Amphisphaeriales</taxon>
        <taxon>Apiosporaceae</taxon>
        <taxon>Neoarthrinium</taxon>
    </lineage>
</organism>
<reference evidence="3" key="1">
    <citation type="submission" date="2021-03" db="EMBL/GenBank/DDBJ databases">
        <title>Revisited historic fungal species revealed as producer of novel bioactive compounds through whole genome sequencing and comparative genomics.</title>
        <authorList>
            <person name="Vignolle G.A."/>
            <person name="Hochenegger N."/>
            <person name="Mach R.L."/>
            <person name="Mach-Aigner A.R."/>
            <person name="Javad Rahimi M."/>
            <person name="Salim K.A."/>
            <person name="Chan C.M."/>
            <person name="Lim L.B.L."/>
            <person name="Cai F."/>
            <person name="Druzhinina I.S."/>
            <person name="U'Ren J.M."/>
            <person name="Derntl C."/>
        </authorList>
    </citation>
    <scope>NUCLEOTIDE SEQUENCE</scope>
    <source>
        <strain evidence="3">TUCIM 5799</strain>
    </source>
</reference>
<dbReference type="AlphaFoldDB" id="A0A9Q0AMX3"/>
<evidence type="ECO:0000313" key="4">
    <source>
        <dbReference type="Proteomes" id="UP000829685"/>
    </source>
</evidence>
<evidence type="ECO:0000256" key="1">
    <source>
        <dbReference type="PROSITE-ProRule" id="PRU00339"/>
    </source>
</evidence>
<dbReference type="EMBL" id="JAFIMR010000021">
    <property type="protein sequence ID" value="KAI1865586.1"/>
    <property type="molecule type" value="Genomic_DNA"/>
</dbReference>
<evidence type="ECO:0000313" key="3">
    <source>
        <dbReference type="EMBL" id="KAI1865586.1"/>
    </source>
</evidence>
<keyword evidence="1" id="KW-0802">TPR repeat</keyword>